<dbReference type="GO" id="GO:0042910">
    <property type="term" value="F:xenobiotic transmembrane transporter activity"/>
    <property type="evidence" value="ECO:0007669"/>
    <property type="project" value="TreeGrafter"/>
</dbReference>
<dbReference type="EMBL" id="CP063849">
    <property type="protein sequence ID" value="QOY91925.1"/>
    <property type="molecule type" value="Genomic_DNA"/>
</dbReference>
<feature type="transmembrane region" description="Helical" evidence="1">
    <location>
        <begin position="366"/>
        <end position="386"/>
    </location>
</feature>
<dbReference type="Gene3D" id="3.30.70.1430">
    <property type="entry name" value="Multidrug efflux transporter AcrB pore domain"/>
    <property type="match status" value="2"/>
</dbReference>
<keyword evidence="1" id="KW-1133">Transmembrane helix</keyword>
<dbReference type="Gene3D" id="1.20.1640.10">
    <property type="entry name" value="Multidrug efflux transporter AcrB transmembrane domain"/>
    <property type="match status" value="2"/>
</dbReference>
<dbReference type="Gene3D" id="3.30.70.1440">
    <property type="entry name" value="Multidrug efflux transporter AcrB pore domain"/>
    <property type="match status" value="1"/>
</dbReference>
<dbReference type="InterPro" id="IPR027463">
    <property type="entry name" value="AcrB_DN_DC_subdom"/>
</dbReference>
<evidence type="ECO:0000313" key="2">
    <source>
        <dbReference type="EMBL" id="QOY91925.1"/>
    </source>
</evidence>
<accession>A0A7S7NY32</accession>
<proteinExistence type="predicted"/>
<organism evidence="2 3">
    <name type="scientific">Paludibaculum fermentans</name>
    <dbReference type="NCBI Taxonomy" id="1473598"/>
    <lineage>
        <taxon>Bacteria</taxon>
        <taxon>Pseudomonadati</taxon>
        <taxon>Acidobacteriota</taxon>
        <taxon>Terriglobia</taxon>
        <taxon>Bryobacterales</taxon>
        <taxon>Bryobacteraceae</taxon>
        <taxon>Paludibaculum</taxon>
    </lineage>
</organism>
<evidence type="ECO:0000313" key="3">
    <source>
        <dbReference type="Proteomes" id="UP000593892"/>
    </source>
</evidence>
<sequence>MGVFSVIMLPREEEPQIIVPMIDVMVGMPGASAREVEERVTKPMEKLLWEIPGVEYIYSTSSTGMSMAIVRFKVGEDEEKSIVKLNQKMHSNYDLIPAGATQPLVKPRSIDDVPILALTLHSARYNDFELRRVAAQVHDTIKQVSDVSEVTMLGGQRRALKVTLDANRLSGFNLSPLQVLGAIGQSNQKLPAGQAAQANRETILEAGAWLRNAQDAASLVVAVANGRPVYLRDVATVEDTGEDPTQYVQFASAGKFEPAVTLSIAKRKGMNAITVADHVIERVDALKGGMIPNDVSVTITRNYGETAAEKSNELLFHMGIAVVSVSILIALVLGFRESLIVFTAIPVTLALTLTVFYLYGYTLNRITLFALIFSIGILVDDAIVVVENIVRHTHLPSNNGRPLAEVAVEAVDEVGNPTILATLTVIAAILPMAFVGGLMGPYMRPIPIGSTAAMIFSIIVAFLVTPWAAVRLLKTGESHSANEPEDRFTAFYRHAMDRLLHVPVLRYGFLLMVVVLLLGSMSLVYFEFVKVKMLPFDNKSEFQVIIDMPEGTTLEDTARVTRQLAEATFAQPEVVNVQTYTGTASPYNFNGLVRHYFLRSGPNMADIQVNLLGKGDRKLKSHEIAKQVRERLLPIAHANHARIKVAEVPPGPPVLQTLVAEVYGPTAAGRDRLAAGILNIFDKTPGVVDADWYVEDPQPKQIWQVDREKAALNGVSTADIAQTLRLASAGMSAGLLHVDSAKEDIPITLRLDRATRSDFDRLRSLKVAGRTGNLVALSELVRVENTTSERSIYHKNLMPVTYVTADVAGIMESPVYAILNLGPKIAKLPVDGGYEIQQYTAHQPFEDSKYSMKWDGEWHITYEVFRDLGLAFAAVLVLIYVLVVGWFQSFLTPLIIMAAIPFSLVGILPAHGLMNAFFTATSMIGFIAGAGIVVRNSIILVDFVELRLKEGMPLDKAVIDAGAVRFRPMMLTAAAVVVGSIVILFDPIFQGLAIALMAGEIASLTLSRVTVPIVYFIANRRRQSV</sequence>
<feature type="transmembrane region" description="Helical" evidence="1">
    <location>
        <begin position="991"/>
        <end position="1018"/>
    </location>
</feature>
<dbReference type="InterPro" id="IPR001036">
    <property type="entry name" value="Acrflvin-R"/>
</dbReference>
<protein>
    <submittedName>
        <fullName evidence="2">Efflux RND transporter permease subunit</fullName>
    </submittedName>
</protein>
<feature type="transmembrane region" description="Helical" evidence="1">
    <location>
        <begin position="894"/>
        <end position="918"/>
    </location>
</feature>
<dbReference type="PANTHER" id="PTHR32063:SF16">
    <property type="entry name" value="CATION EFFLUX SYSTEM (ACRB_ACRD_ACRF FAMILY)"/>
    <property type="match status" value="1"/>
</dbReference>
<keyword evidence="1" id="KW-0472">Membrane</keyword>
<dbReference type="SUPFAM" id="SSF82714">
    <property type="entry name" value="Multidrug efflux transporter AcrB TolC docking domain, DN and DC subdomains"/>
    <property type="match status" value="2"/>
</dbReference>
<dbReference type="AlphaFoldDB" id="A0A7S7NY32"/>
<feature type="transmembrane region" description="Helical" evidence="1">
    <location>
        <begin position="451"/>
        <end position="470"/>
    </location>
</feature>
<dbReference type="SUPFAM" id="SSF82693">
    <property type="entry name" value="Multidrug efflux transporter AcrB pore domain, PN1, PN2, PC1 and PC2 subdomains"/>
    <property type="match status" value="3"/>
</dbReference>
<dbReference type="Gene3D" id="3.30.70.1320">
    <property type="entry name" value="Multidrug efflux transporter AcrB pore domain like"/>
    <property type="match status" value="1"/>
</dbReference>
<gene>
    <name evidence="2" type="ORF">IRI77_05570</name>
</gene>
<dbReference type="Proteomes" id="UP000593892">
    <property type="component" value="Chromosome"/>
</dbReference>
<dbReference type="GO" id="GO:0005886">
    <property type="term" value="C:plasma membrane"/>
    <property type="evidence" value="ECO:0007669"/>
    <property type="project" value="TreeGrafter"/>
</dbReference>
<feature type="transmembrane region" description="Helical" evidence="1">
    <location>
        <begin position="339"/>
        <end position="359"/>
    </location>
</feature>
<dbReference type="PANTHER" id="PTHR32063">
    <property type="match status" value="1"/>
</dbReference>
<dbReference type="Pfam" id="PF00873">
    <property type="entry name" value="ACR_tran"/>
    <property type="match status" value="1"/>
</dbReference>
<keyword evidence="1" id="KW-0812">Transmembrane</keyword>
<evidence type="ECO:0000256" key="1">
    <source>
        <dbReference type="SAM" id="Phobius"/>
    </source>
</evidence>
<name>A0A7S7NY32_PALFE</name>
<feature type="transmembrane region" description="Helical" evidence="1">
    <location>
        <begin position="419"/>
        <end position="439"/>
    </location>
</feature>
<keyword evidence="3" id="KW-1185">Reference proteome</keyword>
<feature type="transmembrane region" description="Helical" evidence="1">
    <location>
        <begin position="868"/>
        <end position="887"/>
    </location>
</feature>
<reference evidence="2 3" key="1">
    <citation type="submission" date="2020-10" db="EMBL/GenBank/DDBJ databases">
        <title>Complete genome sequence of Paludibaculum fermentans P105T, a facultatively anaerobic acidobacterium capable of dissimilatory Fe(III) reduction.</title>
        <authorList>
            <person name="Dedysh S.N."/>
            <person name="Beletsky A.V."/>
            <person name="Kulichevskaya I.S."/>
            <person name="Mardanov A.V."/>
            <person name="Ravin N.V."/>
        </authorList>
    </citation>
    <scope>NUCLEOTIDE SEQUENCE [LARGE SCALE GENOMIC DNA]</scope>
    <source>
        <strain evidence="2 3">P105</strain>
    </source>
</reference>
<dbReference type="SUPFAM" id="SSF82866">
    <property type="entry name" value="Multidrug efflux transporter AcrB transmembrane domain"/>
    <property type="match status" value="2"/>
</dbReference>
<dbReference type="KEGG" id="pfer:IRI77_05570"/>
<dbReference type="Gene3D" id="3.30.2090.10">
    <property type="entry name" value="Multidrug efflux transporter AcrB TolC docking domain, DN and DC subdomains"/>
    <property type="match status" value="2"/>
</dbReference>
<feature type="transmembrane region" description="Helical" evidence="1">
    <location>
        <begin position="964"/>
        <end position="985"/>
    </location>
</feature>
<feature type="transmembrane region" description="Helical" evidence="1">
    <location>
        <begin position="314"/>
        <end position="333"/>
    </location>
</feature>
<feature type="transmembrane region" description="Helical" evidence="1">
    <location>
        <begin position="504"/>
        <end position="526"/>
    </location>
</feature>
<dbReference type="PRINTS" id="PR00702">
    <property type="entry name" value="ACRIFLAVINRP"/>
</dbReference>